<reference evidence="3 4" key="1">
    <citation type="submission" date="2019-08" db="EMBL/GenBank/DDBJ databases">
        <title>Seonamhaeicola sediminis sp. nov., isolated from marine sediment.</title>
        <authorList>
            <person name="Cao W.R."/>
        </authorList>
    </citation>
    <scope>NUCLEOTIDE SEQUENCE [LARGE SCALE GENOMIC DNA]</scope>
    <source>
        <strain evidence="3 4">B011</strain>
    </source>
</reference>
<dbReference type="InterPro" id="IPR001296">
    <property type="entry name" value="Glyco_trans_1"/>
</dbReference>
<dbReference type="OrthoDB" id="823685at2"/>
<evidence type="ECO:0000259" key="2">
    <source>
        <dbReference type="Pfam" id="PF13439"/>
    </source>
</evidence>
<dbReference type="PANTHER" id="PTHR12526">
    <property type="entry name" value="GLYCOSYLTRANSFERASE"/>
    <property type="match status" value="1"/>
</dbReference>
<dbReference type="EMBL" id="VSDQ01000718">
    <property type="protein sequence ID" value="TYA71434.1"/>
    <property type="molecule type" value="Genomic_DNA"/>
</dbReference>
<feature type="domain" description="Glycosyltransferase subfamily 4-like N-terminal" evidence="2">
    <location>
        <begin position="13"/>
        <end position="161"/>
    </location>
</feature>
<comment type="caution">
    <text evidence="3">The sequence shown here is derived from an EMBL/GenBank/DDBJ whole genome shotgun (WGS) entry which is preliminary data.</text>
</comment>
<organism evidence="3 4">
    <name type="scientific">Seonamhaeicola marinus</name>
    <dbReference type="NCBI Taxonomy" id="1912246"/>
    <lineage>
        <taxon>Bacteria</taxon>
        <taxon>Pseudomonadati</taxon>
        <taxon>Bacteroidota</taxon>
        <taxon>Flavobacteriia</taxon>
        <taxon>Flavobacteriales</taxon>
        <taxon>Flavobacteriaceae</taxon>
    </lineage>
</organism>
<dbReference type="CDD" id="cd03801">
    <property type="entry name" value="GT4_PimA-like"/>
    <property type="match status" value="1"/>
</dbReference>
<dbReference type="Gene3D" id="3.40.50.2000">
    <property type="entry name" value="Glycogen Phosphorylase B"/>
    <property type="match status" value="2"/>
</dbReference>
<dbReference type="InterPro" id="IPR028098">
    <property type="entry name" value="Glyco_trans_4-like_N"/>
</dbReference>
<keyword evidence="4" id="KW-1185">Reference proteome</keyword>
<dbReference type="SUPFAM" id="SSF53756">
    <property type="entry name" value="UDP-Glycosyltransferase/glycogen phosphorylase"/>
    <property type="match status" value="1"/>
</dbReference>
<evidence type="ECO:0000313" key="3">
    <source>
        <dbReference type="EMBL" id="TYA71434.1"/>
    </source>
</evidence>
<dbReference type="Pfam" id="PF00534">
    <property type="entry name" value="Glycos_transf_1"/>
    <property type="match status" value="1"/>
</dbReference>
<dbReference type="AlphaFoldDB" id="A0A5D0HJ53"/>
<gene>
    <name evidence="3" type="ORF">FUA24_17780</name>
</gene>
<dbReference type="GO" id="GO:0016757">
    <property type="term" value="F:glycosyltransferase activity"/>
    <property type="evidence" value="ECO:0007669"/>
    <property type="project" value="InterPro"/>
</dbReference>
<dbReference type="RefSeq" id="WP_148544419.1">
    <property type="nucleotide sequence ID" value="NZ_VSDQ01000718.1"/>
</dbReference>
<name>A0A5D0HJ53_9FLAO</name>
<evidence type="ECO:0000259" key="1">
    <source>
        <dbReference type="Pfam" id="PF00534"/>
    </source>
</evidence>
<accession>A0A5D0HJ53</accession>
<protein>
    <submittedName>
        <fullName evidence="3">Glycosyltransferase family 4 protein</fullName>
    </submittedName>
</protein>
<feature type="domain" description="Glycosyl transferase family 1" evidence="1">
    <location>
        <begin position="176"/>
        <end position="329"/>
    </location>
</feature>
<keyword evidence="3" id="KW-0808">Transferase</keyword>
<dbReference type="Pfam" id="PF13439">
    <property type="entry name" value="Glyco_transf_4"/>
    <property type="match status" value="1"/>
</dbReference>
<sequence>MRVLQLVDSLDTGGTERVAVNIANALSSRIEVSVLCATRKEGILKKSLKSQVKYAFLEKKKTIDFKALVTLKKLVKKEKISIIHAHSSSFFMAVLLKFVYPRIKIIWHDHYGNNEFINQRKAKVLIRFSSQFNHVLCVNERLKNWGKEKLKCKDVDYIPNFAIPSNNIPITTLKGNRGKRIMHLANLRPQKDHETLLRAFAEIIKDHNDWTLHCVGKDFNDPYSDAIKVLVRELRLNNKVFFYGGIPDVTHVLNQADIAVLSSKSEGLPIALLEYGFAKLPVVVTNVGDCLKVVSNEKEGYVVEKQNHEALKSNIIKIIKSPELRLSLGLNLFHKVNTSFSEEAIIKELINIYKLHLK</sequence>
<dbReference type="Proteomes" id="UP000323930">
    <property type="component" value="Unassembled WGS sequence"/>
</dbReference>
<proteinExistence type="predicted"/>
<evidence type="ECO:0000313" key="4">
    <source>
        <dbReference type="Proteomes" id="UP000323930"/>
    </source>
</evidence>